<comment type="subcellular location">
    <subcellularLocation>
        <location evidence="1">Cell membrane</location>
        <topology evidence="1">Single-pass membrane protein</topology>
    </subcellularLocation>
</comment>
<feature type="transmembrane region" description="Helical" evidence="16">
    <location>
        <begin position="360"/>
        <end position="381"/>
    </location>
</feature>
<dbReference type="CDD" id="cd14014">
    <property type="entry name" value="STKc_PknB_like"/>
    <property type="match status" value="1"/>
</dbReference>
<sequence>MALGVGSTVAGYRIEAVLGRGGMGTVYRAAHPTLPRSDALKVLSSDLSLDKHFRDRFLREAELAATLDHPHIVSVYNRGETPDGHLWIAMQYVDGSDAHRELKAGRMTPARALRITAAVADALDYAHQRGLLHRDVKPANFLLAANDQRIFLADFGIAKRSDEAAGLTQTGMVMASIAYAAPETLTGERADHRADIYALGCSLYTMLTGQTPFARPGADVGATVAGHLSAPPPKVTDRIPHAPPAIDAVIAKAMAKDPNHRFQNAGDLAAAAAAALDDTTVQLRTTPAPTRPPAEWGPPVPTGGQPIGPPPGYPTPGGPPRASDAITYPSGWAPPQHPPPIHPAQRGRGGGRLSRRRKRAFIAAAVAVLVVAASVTGVVLWDRGPDEPAYQAQTFTHQYGATELTSRPQRVAAVSPGDGDAVLSLGVQPVVIGSSTSALPSWEKSALTGDPTVLTGFTNTAAVADAAPDAIIATGPIDQATYDKLAAIAPTVTRPKDQAAEQWTWQNRLVWISEILGYEAKARELINDIRSQQDDLKNQNPSWIGKSVAAVINADTGVSQMLTPSTAADYLEALGLRYSQELVRAGTDTGDTRPMPDPTGVYRIETDVLVVIRTDNRAGGGGFEGLPRPFLGYQGKMVVVDEADTIAALTGAGGYLASRYLDANFAPALAREVQ</sequence>
<reference evidence="20" key="2">
    <citation type="submission" date="2020-07" db="EMBL/GenBank/DDBJ databases">
        <authorList>
            <person name="Pettersson B.M.F."/>
            <person name="Behra P.R.K."/>
            <person name="Ramesh M."/>
            <person name="Das S."/>
            <person name="Dasgupta S."/>
            <person name="Kirsebom L.A."/>
        </authorList>
    </citation>
    <scope>NUCLEOTIDE SEQUENCE</scope>
    <source>
        <strain evidence="20">DSM 44203</strain>
    </source>
</reference>
<dbReference type="InterPro" id="IPR002491">
    <property type="entry name" value="ABC_transptr_periplasmic_BD"/>
</dbReference>
<accession>A0AAW5SUT3</accession>
<dbReference type="PROSITE" id="PS00108">
    <property type="entry name" value="PROTEIN_KINASE_ST"/>
    <property type="match status" value="1"/>
</dbReference>
<feature type="compositionally biased region" description="Pro residues" evidence="15">
    <location>
        <begin position="289"/>
        <end position="319"/>
    </location>
</feature>
<evidence type="ECO:0000256" key="1">
    <source>
        <dbReference type="ARBA" id="ARBA00004162"/>
    </source>
</evidence>
<dbReference type="Pfam" id="PF00069">
    <property type="entry name" value="Pkinase"/>
    <property type="match status" value="1"/>
</dbReference>
<dbReference type="GO" id="GO:0045717">
    <property type="term" value="P:negative regulation of fatty acid biosynthetic process"/>
    <property type="evidence" value="ECO:0007669"/>
    <property type="project" value="UniProtKB-ARBA"/>
</dbReference>
<dbReference type="AlphaFoldDB" id="A0AAW5SUT3"/>
<evidence type="ECO:0000313" key="21">
    <source>
        <dbReference type="Proteomes" id="UP000069773"/>
    </source>
</evidence>
<keyword evidence="7 16" id="KW-0812">Transmembrane</keyword>
<dbReference type="PANTHER" id="PTHR43289:SF6">
    <property type="entry name" value="SERINE_THREONINE-PROTEIN KINASE NEKL-3"/>
    <property type="match status" value="1"/>
</dbReference>
<evidence type="ECO:0000256" key="3">
    <source>
        <dbReference type="ARBA" id="ARBA00022475"/>
    </source>
</evidence>
<comment type="caution">
    <text evidence="20">The sequence shown here is derived from an EMBL/GenBank/DDBJ whole genome shotgun (WGS) entry which is preliminary data.</text>
</comment>
<evidence type="ECO:0000259" key="18">
    <source>
        <dbReference type="PROSITE" id="PS50983"/>
    </source>
</evidence>
<dbReference type="PROSITE" id="PS50011">
    <property type="entry name" value="PROTEIN_KINASE_DOM"/>
    <property type="match status" value="1"/>
</dbReference>
<keyword evidence="9 20" id="KW-0418">Kinase</keyword>
<evidence type="ECO:0000313" key="22">
    <source>
        <dbReference type="Proteomes" id="UP001207528"/>
    </source>
</evidence>
<evidence type="ECO:0000256" key="16">
    <source>
        <dbReference type="SAM" id="Phobius"/>
    </source>
</evidence>
<feature type="region of interest" description="Disordered" evidence="15">
    <location>
        <begin position="284"/>
        <end position="354"/>
    </location>
</feature>
<evidence type="ECO:0000256" key="5">
    <source>
        <dbReference type="ARBA" id="ARBA00022553"/>
    </source>
</evidence>
<evidence type="ECO:0000256" key="9">
    <source>
        <dbReference type="ARBA" id="ARBA00022777"/>
    </source>
</evidence>
<keyword evidence="3" id="KW-1003">Cell membrane</keyword>
<reference evidence="20" key="3">
    <citation type="journal article" date="2022" name="BMC Genomics">
        <title>Comparative genome analysis of mycobacteria focusing on tRNA and non-coding RNA.</title>
        <authorList>
            <person name="Behra P.R.K."/>
            <person name="Pettersson B.M.F."/>
            <person name="Ramesh M."/>
            <person name="Das S."/>
            <person name="Dasgupta S."/>
            <person name="Kirsebom L.A."/>
        </authorList>
    </citation>
    <scope>NUCLEOTIDE SEQUENCE</scope>
    <source>
        <strain evidence="20">DSM 44203</strain>
    </source>
</reference>
<keyword evidence="21" id="KW-1185">Reference proteome</keyword>
<dbReference type="GO" id="GO:0005524">
    <property type="term" value="F:ATP binding"/>
    <property type="evidence" value="ECO:0007669"/>
    <property type="project" value="UniProtKB-KW"/>
</dbReference>
<dbReference type="Gene3D" id="3.40.50.1980">
    <property type="entry name" value="Nitrogenase molybdenum iron protein domain"/>
    <property type="match status" value="2"/>
</dbReference>
<organism evidence="20 22">
    <name type="scientific">Mycolicibacterium novocastrense</name>
    <name type="common">Mycobacterium novocastrense</name>
    <dbReference type="NCBI Taxonomy" id="59813"/>
    <lineage>
        <taxon>Bacteria</taxon>
        <taxon>Bacillati</taxon>
        <taxon>Actinomycetota</taxon>
        <taxon>Actinomycetes</taxon>
        <taxon>Mycobacteriales</taxon>
        <taxon>Mycobacteriaceae</taxon>
        <taxon>Mycolicibacterium</taxon>
    </lineage>
</organism>
<evidence type="ECO:0000259" key="17">
    <source>
        <dbReference type="PROSITE" id="PS50011"/>
    </source>
</evidence>
<dbReference type="FunFam" id="1.10.510.10:FF:000021">
    <property type="entry name" value="Serine/threonine protein kinase"/>
    <property type="match status" value="1"/>
</dbReference>
<evidence type="ECO:0000256" key="10">
    <source>
        <dbReference type="ARBA" id="ARBA00022840"/>
    </source>
</evidence>
<name>A0AAW5SUT3_MYCNV</name>
<evidence type="ECO:0000313" key="20">
    <source>
        <dbReference type="EMBL" id="MCV7026908.1"/>
    </source>
</evidence>
<feature type="domain" description="Fe/B12 periplasmic-binding" evidence="18">
    <location>
        <begin position="410"/>
        <end position="673"/>
    </location>
</feature>
<dbReference type="Gene3D" id="1.10.510.10">
    <property type="entry name" value="Transferase(Phosphotransferase) domain 1"/>
    <property type="match status" value="1"/>
</dbReference>
<keyword evidence="4 19" id="KW-0723">Serine/threonine-protein kinase</keyword>
<evidence type="ECO:0000256" key="4">
    <source>
        <dbReference type="ARBA" id="ARBA00022527"/>
    </source>
</evidence>
<keyword evidence="6" id="KW-0808">Transferase</keyword>
<proteinExistence type="predicted"/>
<keyword evidence="12 16" id="KW-0472">Membrane</keyword>
<gene>
    <name evidence="20" type="ORF">H7I77_26785</name>
    <name evidence="19" type="ORF">RMCN_1741</name>
</gene>
<evidence type="ECO:0000256" key="11">
    <source>
        <dbReference type="ARBA" id="ARBA00022989"/>
    </source>
</evidence>
<dbReference type="FunFam" id="3.30.200.20:FF:000035">
    <property type="entry name" value="Serine/threonine protein kinase Stk1"/>
    <property type="match status" value="1"/>
</dbReference>
<evidence type="ECO:0000256" key="7">
    <source>
        <dbReference type="ARBA" id="ARBA00022692"/>
    </source>
</evidence>
<dbReference type="Pfam" id="PF01497">
    <property type="entry name" value="Peripla_BP_2"/>
    <property type="match status" value="1"/>
</dbReference>
<keyword evidence="8" id="KW-0547">Nucleotide-binding</keyword>
<dbReference type="SMART" id="SM00220">
    <property type="entry name" value="S_TKc"/>
    <property type="match status" value="1"/>
</dbReference>
<comment type="catalytic activity">
    <reaction evidence="14">
        <text>L-seryl-[protein] + ATP = O-phospho-L-seryl-[protein] + ADP + H(+)</text>
        <dbReference type="Rhea" id="RHEA:17989"/>
        <dbReference type="Rhea" id="RHEA-COMP:9863"/>
        <dbReference type="Rhea" id="RHEA-COMP:11604"/>
        <dbReference type="ChEBI" id="CHEBI:15378"/>
        <dbReference type="ChEBI" id="CHEBI:29999"/>
        <dbReference type="ChEBI" id="CHEBI:30616"/>
        <dbReference type="ChEBI" id="CHEBI:83421"/>
        <dbReference type="ChEBI" id="CHEBI:456216"/>
        <dbReference type="EC" id="2.7.11.1"/>
    </reaction>
</comment>
<dbReference type="RefSeq" id="WP_067388429.1">
    <property type="nucleotide sequence ID" value="NZ_BCTA01000026.1"/>
</dbReference>
<evidence type="ECO:0000256" key="15">
    <source>
        <dbReference type="SAM" id="MobiDB-lite"/>
    </source>
</evidence>
<dbReference type="EMBL" id="BCTA01000026">
    <property type="protein sequence ID" value="GAT08608.1"/>
    <property type="molecule type" value="Genomic_DNA"/>
</dbReference>
<dbReference type="InterPro" id="IPR008271">
    <property type="entry name" value="Ser/Thr_kinase_AS"/>
</dbReference>
<keyword evidence="10" id="KW-0067">ATP-binding</keyword>
<dbReference type="Proteomes" id="UP001207528">
    <property type="component" value="Unassembled WGS sequence"/>
</dbReference>
<dbReference type="Gene3D" id="3.30.200.20">
    <property type="entry name" value="Phosphorylase Kinase, domain 1"/>
    <property type="match status" value="1"/>
</dbReference>
<dbReference type="SUPFAM" id="SSF56112">
    <property type="entry name" value="Protein kinase-like (PK-like)"/>
    <property type="match status" value="1"/>
</dbReference>
<keyword evidence="11 16" id="KW-1133">Transmembrane helix</keyword>
<dbReference type="InterPro" id="IPR000719">
    <property type="entry name" value="Prot_kinase_dom"/>
</dbReference>
<evidence type="ECO:0000256" key="12">
    <source>
        <dbReference type="ARBA" id="ARBA00023136"/>
    </source>
</evidence>
<dbReference type="InterPro" id="IPR011009">
    <property type="entry name" value="Kinase-like_dom_sf"/>
</dbReference>
<evidence type="ECO:0000256" key="8">
    <source>
        <dbReference type="ARBA" id="ARBA00022741"/>
    </source>
</evidence>
<evidence type="ECO:0000256" key="13">
    <source>
        <dbReference type="ARBA" id="ARBA00047899"/>
    </source>
</evidence>
<dbReference type="Proteomes" id="UP000069773">
    <property type="component" value="Unassembled WGS sequence"/>
</dbReference>
<dbReference type="GO" id="GO:0005886">
    <property type="term" value="C:plasma membrane"/>
    <property type="evidence" value="ECO:0007669"/>
    <property type="project" value="UniProtKB-SubCell"/>
</dbReference>
<comment type="catalytic activity">
    <reaction evidence="13">
        <text>L-threonyl-[protein] + ATP = O-phospho-L-threonyl-[protein] + ADP + H(+)</text>
        <dbReference type="Rhea" id="RHEA:46608"/>
        <dbReference type="Rhea" id="RHEA-COMP:11060"/>
        <dbReference type="Rhea" id="RHEA-COMP:11605"/>
        <dbReference type="ChEBI" id="CHEBI:15378"/>
        <dbReference type="ChEBI" id="CHEBI:30013"/>
        <dbReference type="ChEBI" id="CHEBI:30616"/>
        <dbReference type="ChEBI" id="CHEBI:61977"/>
        <dbReference type="ChEBI" id="CHEBI:456216"/>
        <dbReference type="EC" id="2.7.11.1"/>
    </reaction>
</comment>
<evidence type="ECO:0000256" key="2">
    <source>
        <dbReference type="ARBA" id="ARBA00012513"/>
    </source>
</evidence>
<evidence type="ECO:0000256" key="14">
    <source>
        <dbReference type="ARBA" id="ARBA00048679"/>
    </source>
</evidence>
<reference evidence="19 21" key="1">
    <citation type="journal article" date="2016" name="Genome Announc.">
        <title>Draft Genome Sequences of Five Rapidly Growing Mycobacterium Species, M. thermoresistibile, M. fortuitum subsp. acetamidolyticum, M. canariasense, M. brisbanense, and M. novocastrense.</title>
        <authorList>
            <person name="Katahira K."/>
            <person name="Ogura Y."/>
            <person name="Gotoh Y."/>
            <person name="Hayashi T."/>
        </authorList>
    </citation>
    <scope>NUCLEOTIDE SEQUENCE [LARGE SCALE GENOMIC DNA]</scope>
    <source>
        <strain evidence="19 21">JCM18114</strain>
    </source>
</reference>
<protein>
    <recommendedName>
        <fullName evidence="2">non-specific serine/threonine protein kinase</fullName>
        <ecNumber evidence="2">2.7.11.1</ecNumber>
    </recommendedName>
</protein>
<dbReference type="PANTHER" id="PTHR43289">
    <property type="entry name" value="MITOGEN-ACTIVATED PROTEIN KINASE KINASE KINASE 20-RELATED"/>
    <property type="match status" value="1"/>
</dbReference>
<dbReference type="PROSITE" id="PS50983">
    <property type="entry name" value="FE_B12_PBP"/>
    <property type="match status" value="1"/>
</dbReference>
<evidence type="ECO:0000313" key="19">
    <source>
        <dbReference type="EMBL" id="GAT08608.1"/>
    </source>
</evidence>
<dbReference type="SUPFAM" id="SSF53807">
    <property type="entry name" value="Helical backbone' metal receptor"/>
    <property type="match status" value="1"/>
</dbReference>
<dbReference type="EC" id="2.7.11.1" evidence="2"/>
<evidence type="ECO:0000256" key="6">
    <source>
        <dbReference type="ARBA" id="ARBA00022679"/>
    </source>
</evidence>
<keyword evidence="5" id="KW-0597">Phosphoprotein</keyword>
<feature type="domain" description="Protein kinase" evidence="17">
    <location>
        <begin position="12"/>
        <end position="276"/>
    </location>
</feature>
<dbReference type="EMBL" id="JACKTI010000073">
    <property type="protein sequence ID" value="MCV7026908.1"/>
    <property type="molecule type" value="Genomic_DNA"/>
</dbReference>
<dbReference type="GO" id="GO:0004674">
    <property type="term" value="F:protein serine/threonine kinase activity"/>
    <property type="evidence" value="ECO:0007669"/>
    <property type="project" value="UniProtKB-KW"/>
</dbReference>